<dbReference type="GO" id="GO:0006747">
    <property type="term" value="P:FAD biosynthetic process"/>
    <property type="evidence" value="ECO:0007669"/>
    <property type="project" value="UniProtKB-UniRule"/>
</dbReference>
<evidence type="ECO:0000256" key="13">
    <source>
        <dbReference type="ARBA" id="ARBA00047880"/>
    </source>
</evidence>
<dbReference type="SUPFAM" id="SSF52374">
    <property type="entry name" value="Nucleotidylyl transferase"/>
    <property type="match status" value="1"/>
</dbReference>
<dbReference type="NCBIfam" id="NF004160">
    <property type="entry name" value="PRK05627.1-3"/>
    <property type="match status" value="1"/>
</dbReference>
<dbReference type="InterPro" id="IPR023465">
    <property type="entry name" value="Riboflavin_kinase_dom_sf"/>
</dbReference>
<comment type="function">
    <text evidence="1">Catalyzes the phosphorylation of riboflavin to FMN followed by the adenylation of FMN to FAD.</text>
</comment>
<protein>
    <recommendedName>
        <fullName evidence="15">Riboflavin biosynthesis protein</fullName>
    </recommendedName>
    <domain>
        <recommendedName>
            <fullName evidence="15">Riboflavin kinase</fullName>
            <ecNumber evidence="15">2.7.1.26</ecNumber>
        </recommendedName>
        <alternativeName>
            <fullName evidence="15">Flavokinase</fullName>
        </alternativeName>
    </domain>
    <domain>
        <recommendedName>
            <fullName evidence="15">FMN adenylyltransferase</fullName>
            <ecNumber evidence="15">2.7.7.2</ecNumber>
        </recommendedName>
        <alternativeName>
            <fullName evidence="15">FAD pyrophosphorylase</fullName>
        </alternativeName>
        <alternativeName>
            <fullName evidence="15">FAD synthase</fullName>
        </alternativeName>
    </domain>
</protein>
<dbReference type="OrthoDB" id="9803667at2"/>
<dbReference type="InterPro" id="IPR002606">
    <property type="entry name" value="Riboflavin_kinase_bac"/>
</dbReference>
<dbReference type="GO" id="GO:0008531">
    <property type="term" value="F:riboflavin kinase activity"/>
    <property type="evidence" value="ECO:0007669"/>
    <property type="project" value="UniProtKB-UniRule"/>
</dbReference>
<comment type="pathway">
    <text evidence="2 15">Cofactor biosynthesis; FAD biosynthesis; FAD from FMN: step 1/1.</text>
</comment>
<comment type="catalytic activity">
    <reaction evidence="14 15">
        <text>FMN + ATP + H(+) = FAD + diphosphate</text>
        <dbReference type="Rhea" id="RHEA:17237"/>
        <dbReference type="ChEBI" id="CHEBI:15378"/>
        <dbReference type="ChEBI" id="CHEBI:30616"/>
        <dbReference type="ChEBI" id="CHEBI:33019"/>
        <dbReference type="ChEBI" id="CHEBI:57692"/>
        <dbReference type="ChEBI" id="CHEBI:58210"/>
        <dbReference type="EC" id="2.7.7.2"/>
    </reaction>
</comment>
<keyword evidence="4 15" id="KW-0285">Flavoprotein</keyword>
<name>E0U869_GLOV7</name>
<dbReference type="NCBIfam" id="NF004162">
    <property type="entry name" value="PRK05627.1-5"/>
    <property type="match status" value="1"/>
</dbReference>
<dbReference type="FunFam" id="2.40.30.30:FF:000003">
    <property type="entry name" value="Riboflavin biosynthesis protein"/>
    <property type="match status" value="1"/>
</dbReference>
<evidence type="ECO:0000256" key="8">
    <source>
        <dbReference type="ARBA" id="ARBA00022741"/>
    </source>
</evidence>
<keyword evidence="12" id="KW-0511">Multifunctional enzyme</keyword>
<keyword evidence="10 15" id="KW-0274">FAD</keyword>
<dbReference type="SUPFAM" id="SSF82114">
    <property type="entry name" value="Riboflavin kinase-like"/>
    <property type="match status" value="1"/>
</dbReference>
<comment type="similarity">
    <text evidence="15">Belongs to the ribF family.</text>
</comment>
<dbReference type="InterPro" id="IPR014729">
    <property type="entry name" value="Rossmann-like_a/b/a_fold"/>
</dbReference>
<dbReference type="GO" id="GO:0009231">
    <property type="term" value="P:riboflavin biosynthetic process"/>
    <property type="evidence" value="ECO:0007669"/>
    <property type="project" value="InterPro"/>
</dbReference>
<evidence type="ECO:0000256" key="12">
    <source>
        <dbReference type="ARBA" id="ARBA00023268"/>
    </source>
</evidence>
<evidence type="ECO:0000256" key="9">
    <source>
        <dbReference type="ARBA" id="ARBA00022777"/>
    </source>
</evidence>
<dbReference type="Pfam" id="PF06574">
    <property type="entry name" value="FAD_syn"/>
    <property type="match status" value="1"/>
</dbReference>
<dbReference type="RefSeq" id="WP_013325312.1">
    <property type="nucleotide sequence ID" value="NC_014501.1"/>
</dbReference>
<sequence>MWLVKSSSDLILTPTAIALGNFDGIHLGHQQVISSIWTKSSSSLVQKSREQDPLLHSTVVTFDPHPREFFSGQKTQCLTPLPEKVKLLEQIGIKQLVLLPFDRELAALSPQQFVEQILVQKLQAARICVGEDFRFGHQRAGGASELEALASPFGIEVIITGLQTCNSEELRISSSRIRQALADGNIEAAKGMLGRPYSLTGTIIKGQQLGRKIGFPTANLDLPSHKLLPRYGVYCVRVEIEDDLTQDNPKTSFNGVMNIGYRPTVQGEGPTVEVHLLDWSGDLYGKSLTVSLEQFLRPETKFPSLDALKAQITEDCQLARKILTG</sequence>
<evidence type="ECO:0000256" key="1">
    <source>
        <dbReference type="ARBA" id="ARBA00002121"/>
    </source>
</evidence>
<keyword evidence="9 15" id="KW-0418">Kinase</keyword>
<dbReference type="EC" id="2.7.1.26" evidence="15"/>
<dbReference type="CDD" id="cd02064">
    <property type="entry name" value="FAD_synthetase_N"/>
    <property type="match status" value="1"/>
</dbReference>
<dbReference type="Gene3D" id="2.40.30.30">
    <property type="entry name" value="Riboflavin kinase-like"/>
    <property type="match status" value="1"/>
</dbReference>
<evidence type="ECO:0000256" key="14">
    <source>
        <dbReference type="ARBA" id="ARBA00049494"/>
    </source>
</evidence>
<dbReference type="eggNOG" id="COG0196">
    <property type="taxonomic scope" value="Bacteria"/>
</dbReference>
<dbReference type="EMBL" id="CP002198">
    <property type="protein sequence ID" value="ADN17274.1"/>
    <property type="molecule type" value="Genomic_DNA"/>
</dbReference>
<keyword evidence="18" id="KW-1185">Reference proteome</keyword>
<dbReference type="InterPro" id="IPR015865">
    <property type="entry name" value="Riboflavin_kinase_bac/euk"/>
</dbReference>
<dbReference type="NCBIfam" id="TIGR00083">
    <property type="entry name" value="ribF"/>
    <property type="match status" value="1"/>
</dbReference>
<accession>E0U869</accession>
<dbReference type="EC" id="2.7.7.2" evidence="15"/>
<dbReference type="InterPro" id="IPR023468">
    <property type="entry name" value="Riboflavin_kinase"/>
</dbReference>
<evidence type="ECO:0000256" key="7">
    <source>
        <dbReference type="ARBA" id="ARBA00022695"/>
    </source>
</evidence>
<reference evidence="18" key="1">
    <citation type="journal article" date="2011" name="MBio">
        <title>Novel metabolic attributes of the genus Cyanothece, comprising a group of unicellular nitrogen-fixing Cyanobacteria.</title>
        <authorList>
            <person name="Bandyopadhyay A."/>
            <person name="Elvitigala T."/>
            <person name="Welsh E."/>
            <person name="Stockel J."/>
            <person name="Liberton M."/>
            <person name="Min H."/>
            <person name="Sherman L.A."/>
            <person name="Pakrasi H.B."/>
        </authorList>
    </citation>
    <scope>NUCLEOTIDE SEQUENCE [LARGE SCALE GENOMIC DNA]</scope>
    <source>
        <strain evidence="18">PCC 7822</strain>
    </source>
</reference>
<dbReference type="STRING" id="497965.Cyan7822_5397"/>
<comment type="catalytic activity">
    <reaction evidence="13 15">
        <text>riboflavin + ATP = FMN + ADP + H(+)</text>
        <dbReference type="Rhea" id="RHEA:14357"/>
        <dbReference type="ChEBI" id="CHEBI:15378"/>
        <dbReference type="ChEBI" id="CHEBI:30616"/>
        <dbReference type="ChEBI" id="CHEBI:57986"/>
        <dbReference type="ChEBI" id="CHEBI:58210"/>
        <dbReference type="ChEBI" id="CHEBI:456216"/>
        <dbReference type="EC" id="2.7.1.26"/>
    </reaction>
</comment>
<feature type="domain" description="Riboflavin kinase" evidence="16">
    <location>
        <begin position="192"/>
        <end position="324"/>
    </location>
</feature>
<dbReference type="InterPro" id="IPR015864">
    <property type="entry name" value="FAD_synthase"/>
</dbReference>
<keyword evidence="11 15" id="KW-0067">ATP-binding</keyword>
<dbReference type="SMART" id="SM00904">
    <property type="entry name" value="Flavokinase"/>
    <property type="match status" value="1"/>
</dbReference>
<evidence type="ECO:0000256" key="4">
    <source>
        <dbReference type="ARBA" id="ARBA00022630"/>
    </source>
</evidence>
<evidence type="ECO:0000256" key="11">
    <source>
        <dbReference type="ARBA" id="ARBA00022840"/>
    </source>
</evidence>
<evidence type="ECO:0000313" key="17">
    <source>
        <dbReference type="EMBL" id="ADN17274.1"/>
    </source>
</evidence>
<evidence type="ECO:0000256" key="10">
    <source>
        <dbReference type="ARBA" id="ARBA00022827"/>
    </source>
</evidence>
<evidence type="ECO:0000259" key="16">
    <source>
        <dbReference type="SMART" id="SM00904"/>
    </source>
</evidence>
<evidence type="ECO:0000256" key="6">
    <source>
        <dbReference type="ARBA" id="ARBA00022679"/>
    </source>
</evidence>
<dbReference type="UniPathway" id="UPA00276">
    <property type="reaction ID" value="UER00406"/>
</dbReference>
<dbReference type="PANTHER" id="PTHR22749">
    <property type="entry name" value="RIBOFLAVIN KINASE/FMN ADENYLYLTRANSFERASE"/>
    <property type="match status" value="1"/>
</dbReference>
<evidence type="ECO:0000256" key="15">
    <source>
        <dbReference type="PIRNR" id="PIRNR004491"/>
    </source>
</evidence>
<organism evidence="17 18">
    <name type="scientific">Gloeothece verrucosa (strain PCC 7822)</name>
    <name type="common">Cyanothece sp. (strain PCC 7822)</name>
    <dbReference type="NCBI Taxonomy" id="497965"/>
    <lineage>
        <taxon>Bacteria</taxon>
        <taxon>Bacillati</taxon>
        <taxon>Cyanobacteriota</taxon>
        <taxon>Cyanophyceae</taxon>
        <taxon>Oscillatoriophycideae</taxon>
        <taxon>Chroococcales</taxon>
        <taxon>Aphanothecaceae</taxon>
        <taxon>Gloeothece</taxon>
        <taxon>Gloeothece verrucosa</taxon>
    </lineage>
</organism>
<dbReference type="AlphaFoldDB" id="E0U869"/>
<dbReference type="Gene3D" id="3.40.50.620">
    <property type="entry name" value="HUPs"/>
    <property type="match status" value="1"/>
</dbReference>
<gene>
    <name evidence="17" type="ordered locus">Cyan7822_5397</name>
</gene>
<keyword evidence="8 15" id="KW-0547">Nucleotide-binding</keyword>
<comment type="pathway">
    <text evidence="3 15">Cofactor biosynthesis; FMN biosynthesis; FMN from riboflavin (ATP route): step 1/1.</text>
</comment>
<keyword evidence="7 15" id="KW-0548">Nucleotidyltransferase</keyword>
<dbReference type="PANTHER" id="PTHR22749:SF6">
    <property type="entry name" value="RIBOFLAVIN KINASE"/>
    <property type="match status" value="1"/>
</dbReference>
<evidence type="ECO:0000313" key="18">
    <source>
        <dbReference type="Proteomes" id="UP000008206"/>
    </source>
</evidence>
<keyword evidence="5 15" id="KW-0288">FMN</keyword>
<dbReference type="GO" id="GO:0009398">
    <property type="term" value="P:FMN biosynthetic process"/>
    <property type="evidence" value="ECO:0007669"/>
    <property type="project" value="UniProtKB-UniRule"/>
</dbReference>
<dbReference type="FunFam" id="3.40.50.620:FF:000021">
    <property type="entry name" value="Riboflavin biosynthesis protein"/>
    <property type="match status" value="1"/>
</dbReference>
<dbReference type="KEGG" id="cyj:Cyan7822_5397"/>
<dbReference type="GO" id="GO:0005524">
    <property type="term" value="F:ATP binding"/>
    <property type="evidence" value="ECO:0007669"/>
    <property type="project" value="UniProtKB-UniRule"/>
</dbReference>
<evidence type="ECO:0000256" key="5">
    <source>
        <dbReference type="ARBA" id="ARBA00022643"/>
    </source>
</evidence>
<keyword evidence="6 15" id="KW-0808">Transferase</keyword>
<evidence type="ECO:0000256" key="3">
    <source>
        <dbReference type="ARBA" id="ARBA00005201"/>
    </source>
</evidence>
<dbReference type="UniPathway" id="UPA00277">
    <property type="reaction ID" value="UER00407"/>
</dbReference>
<evidence type="ECO:0000256" key="2">
    <source>
        <dbReference type="ARBA" id="ARBA00004726"/>
    </source>
</evidence>
<dbReference type="Pfam" id="PF01687">
    <property type="entry name" value="Flavokinase"/>
    <property type="match status" value="1"/>
</dbReference>
<dbReference type="GO" id="GO:0003919">
    <property type="term" value="F:FMN adenylyltransferase activity"/>
    <property type="evidence" value="ECO:0007669"/>
    <property type="project" value="UniProtKB-UniRule"/>
</dbReference>
<dbReference type="PIRSF" id="PIRSF004491">
    <property type="entry name" value="FAD_Synth"/>
    <property type="match status" value="1"/>
</dbReference>
<dbReference type="HOGENOM" id="CLU_048437_0_1_3"/>
<proteinExistence type="inferred from homology"/>
<dbReference type="Proteomes" id="UP000008206">
    <property type="component" value="Chromosome"/>
</dbReference>